<comment type="similarity">
    <text evidence="6">Belongs to the thymidylate synthase ThyX family.</text>
</comment>
<dbReference type="GO" id="GO:0004799">
    <property type="term" value="F:thymidylate synthase activity"/>
    <property type="evidence" value="ECO:0007669"/>
    <property type="project" value="TreeGrafter"/>
</dbReference>
<dbReference type="eggNOG" id="COG1351">
    <property type="taxonomic scope" value="Bacteria"/>
</dbReference>
<dbReference type="RefSeq" id="WP_020976443.1">
    <property type="nucleotide sequence ID" value="NC_022198.1"/>
</dbReference>
<feature type="binding site" evidence="6">
    <location>
        <position position="196"/>
    </location>
    <ligand>
        <name>FAD</name>
        <dbReference type="ChEBI" id="CHEBI:57692"/>
        <note>ligand shared between neighboring subunits</note>
    </ligand>
</feature>
<dbReference type="UniPathway" id="UPA00575"/>
<dbReference type="PANTHER" id="PTHR34934:SF1">
    <property type="entry name" value="FLAVIN-DEPENDENT THYMIDYLATE SYNTHASE"/>
    <property type="match status" value="1"/>
</dbReference>
<feature type="active site" description="Involved in ionization of N3 of dUMP, leading to its activation" evidence="6">
    <location>
        <position position="201"/>
    </location>
</feature>
<feature type="binding site" description="in other chain" evidence="6">
    <location>
        <position position="174"/>
    </location>
    <ligand>
        <name>dUMP</name>
        <dbReference type="ChEBI" id="CHEBI:246422"/>
        <note>ligand shared between dimeric partners</note>
    </ligand>
</feature>
<dbReference type="PATRIC" id="fig|1348662.3.peg.1135"/>
<comment type="subunit">
    <text evidence="6">Homotetramer.</text>
</comment>
<name>U3GW63_9CORY</name>
<comment type="function">
    <text evidence="6">Catalyzes the reductive methylation of 2'-deoxyuridine-5'-monophosphate (dUMP) to 2'-deoxythymidine-5'-monophosphate (dTMP) while utilizing 5,10-methylenetetrahydrofolate (mTHF) as the methyl donor, and NADPH and FADH(2) as the reductant.</text>
</comment>
<dbReference type="EMBL" id="CP006365">
    <property type="protein sequence ID" value="AGU14196.1"/>
    <property type="molecule type" value="Genomic_DNA"/>
</dbReference>
<dbReference type="HAMAP" id="MF_01408">
    <property type="entry name" value="ThyX"/>
    <property type="match status" value="1"/>
</dbReference>
<evidence type="ECO:0000256" key="1">
    <source>
        <dbReference type="ARBA" id="ARBA00022603"/>
    </source>
</evidence>
<evidence type="ECO:0000313" key="7">
    <source>
        <dbReference type="EMBL" id="AGU14196.1"/>
    </source>
</evidence>
<dbReference type="GO" id="GO:0050660">
    <property type="term" value="F:flavin adenine dinucleotide binding"/>
    <property type="evidence" value="ECO:0007669"/>
    <property type="project" value="UniProtKB-UniRule"/>
</dbReference>
<dbReference type="PANTHER" id="PTHR34934">
    <property type="entry name" value="FLAVIN-DEPENDENT THYMIDYLATE SYNTHASE"/>
    <property type="match status" value="1"/>
</dbReference>
<dbReference type="EC" id="2.1.1.148" evidence="6"/>
<dbReference type="GeneID" id="78249936"/>
<dbReference type="InterPro" id="IPR003669">
    <property type="entry name" value="Thymidylate_synthase_ThyX"/>
</dbReference>
<dbReference type="InterPro" id="IPR036098">
    <property type="entry name" value="Thymidylate_synthase_ThyX_sf"/>
</dbReference>
<accession>U3GW63</accession>
<keyword evidence="6" id="KW-0808">Transferase</keyword>
<evidence type="ECO:0000256" key="6">
    <source>
        <dbReference type="HAMAP-Rule" id="MF_01408"/>
    </source>
</evidence>
<comment type="catalytic activity">
    <reaction evidence="6">
        <text>dUMP + (6R)-5,10-methylene-5,6,7,8-tetrahydrofolate + NADPH + H(+) = dTMP + (6S)-5,6,7,8-tetrahydrofolate + NADP(+)</text>
        <dbReference type="Rhea" id="RHEA:29043"/>
        <dbReference type="ChEBI" id="CHEBI:15378"/>
        <dbReference type="ChEBI" id="CHEBI:15636"/>
        <dbReference type="ChEBI" id="CHEBI:57453"/>
        <dbReference type="ChEBI" id="CHEBI:57783"/>
        <dbReference type="ChEBI" id="CHEBI:58349"/>
        <dbReference type="ChEBI" id="CHEBI:63528"/>
        <dbReference type="ChEBI" id="CHEBI:246422"/>
        <dbReference type="EC" id="2.1.1.148"/>
    </reaction>
</comment>
<dbReference type="Pfam" id="PF02511">
    <property type="entry name" value="Thy1"/>
    <property type="match status" value="1"/>
</dbReference>
<dbReference type="SUPFAM" id="SSF69796">
    <property type="entry name" value="Thymidylate synthase-complementing protein Thy1"/>
    <property type="match status" value="1"/>
</dbReference>
<keyword evidence="3 6" id="KW-0545">Nucleotide biosynthesis</keyword>
<dbReference type="GO" id="GO:0006231">
    <property type="term" value="P:dTMP biosynthetic process"/>
    <property type="evidence" value="ECO:0007669"/>
    <property type="project" value="UniProtKB-UniRule"/>
</dbReference>
<dbReference type="HOGENOM" id="CLU_077585_1_0_11"/>
<keyword evidence="5 6" id="KW-0521">NADP</keyword>
<evidence type="ECO:0000313" key="8">
    <source>
        <dbReference type="Proteomes" id="UP000016943"/>
    </source>
</evidence>
<keyword evidence="1 6" id="KW-0489">Methyltransferase</keyword>
<feature type="binding site" evidence="6">
    <location>
        <position position="201"/>
    </location>
    <ligand>
        <name>dUMP</name>
        <dbReference type="ChEBI" id="CHEBI:246422"/>
        <note>ligand shared between dimeric partners</note>
    </ligand>
</feature>
<reference evidence="7 8" key="1">
    <citation type="journal article" date="2013" name="Genome Announc.">
        <title>Whole-Genome Sequence of the Clinical Strain Corynebacterium argentoratense DSM 44202, Isolated from a Human Throat Specimen.</title>
        <authorList>
            <person name="Bomholt C."/>
            <person name="Glaub A."/>
            <person name="Gravermann K."/>
            <person name="Albersmeier A."/>
            <person name="Brinkrolf K."/>
            <person name="Ruckert C."/>
            <person name="Tauch A."/>
        </authorList>
    </citation>
    <scope>NUCLEOTIDE SEQUENCE [LARGE SCALE GENOMIC DNA]</scope>
    <source>
        <strain evidence="7">DSM 44202</strain>
    </source>
</reference>
<feature type="binding site" description="in other chain" evidence="6">
    <location>
        <begin position="103"/>
        <end position="107"/>
    </location>
    <ligand>
        <name>dUMP</name>
        <dbReference type="ChEBI" id="CHEBI:246422"/>
        <note>ligand shared between dimeric partners</note>
    </ligand>
</feature>
<dbReference type="GO" id="GO:0070402">
    <property type="term" value="F:NADPH binding"/>
    <property type="evidence" value="ECO:0007669"/>
    <property type="project" value="TreeGrafter"/>
</dbReference>
<protein>
    <recommendedName>
        <fullName evidence="6">Flavin-dependent thymidylate synthase</fullName>
        <shortName evidence="6">FDTS</shortName>
        <ecNumber evidence="6">2.1.1.148</ecNumber>
    </recommendedName>
    <alternativeName>
        <fullName evidence="6">FAD-dependent thymidylate synthase</fullName>
    </alternativeName>
    <alternativeName>
        <fullName evidence="6">Thymidylate synthase ThyX</fullName>
        <shortName evidence="6">TS</shortName>
        <shortName evidence="6">TSase</shortName>
    </alternativeName>
</protein>
<dbReference type="Gene3D" id="3.30.1360.170">
    <property type="match status" value="1"/>
</dbReference>
<feature type="binding site" evidence="6">
    <location>
        <begin position="190"/>
        <end position="192"/>
    </location>
    <ligand>
        <name>FAD</name>
        <dbReference type="ChEBI" id="CHEBI:57692"/>
        <note>ligand shared between neighboring subunits</note>
    </ligand>
</feature>
<dbReference type="PROSITE" id="PS51331">
    <property type="entry name" value="THYX"/>
    <property type="match status" value="1"/>
</dbReference>
<organism evidence="7 8">
    <name type="scientific">Corynebacterium argentoratense DSM 44202</name>
    <dbReference type="NCBI Taxonomy" id="1348662"/>
    <lineage>
        <taxon>Bacteria</taxon>
        <taxon>Bacillati</taxon>
        <taxon>Actinomycetota</taxon>
        <taxon>Actinomycetes</taxon>
        <taxon>Mycobacteriales</taxon>
        <taxon>Corynebacteriaceae</taxon>
        <taxon>Corynebacterium</taxon>
    </lineage>
</organism>
<feature type="binding site" evidence="6">
    <location>
        <begin position="92"/>
        <end position="95"/>
    </location>
    <ligand>
        <name>dUMP</name>
        <dbReference type="ChEBI" id="CHEBI:246422"/>
        <note>ligand shared between dimeric partners</note>
    </ligand>
</feature>
<dbReference type="GO" id="GO:0032259">
    <property type="term" value="P:methylation"/>
    <property type="evidence" value="ECO:0007669"/>
    <property type="project" value="UniProtKB-KW"/>
</dbReference>
<dbReference type="AlphaFoldDB" id="U3GW63"/>
<dbReference type="Proteomes" id="UP000016943">
    <property type="component" value="Chromosome"/>
</dbReference>
<dbReference type="GO" id="GO:0050797">
    <property type="term" value="F:thymidylate synthase (FAD) activity"/>
    <property type="evidence" value="ECO:0007669"/>
    <property type="project" value="UniProtKB-UniRule"/>
</dbReference>
<comment type="cofactor">
    <cofactor evidence="6">
        <name>FAD</name>
        <dbReference type="ChEBI" id="CHEBI:57692"/>
    </cofactor>
    <text evidence="6">Binds 4 FAD per tetramer. Each FAD binding site is formed by three monomers.</text>
</comment>
<dbReference type="STRING" id="1348662.CARG_05805"/>
<keyword evidence="8" id="KW-1185">Reference proteome</keyword>
<feature type="binding site" evidence="6">
    <location>
        <begin position="95"/>
        <end position="97"/>
    </location>
    <ligand>
        <name>FAD</name>
        <dbReference type="ChEBI" id="CHEBI:57692"/>
        <note>ligand shared between neighboring subunits</note>
    </ligand>
</feature>
<sequence length="252" mass="28049">MVNQASLSVELVGCSNFLPPSSVDFATEAQGGEALIEFAGRACYESFDKPNPRTRDYDAYIRHVLEVGHMALFEHATATVYIRGISRVAAAELMRHRHFSCSQLSQRYVHDDNPVVVPPLVAADDALLSLFQRAADESRFAYEELLSALEQRLTDEHGENNALLRMKQARQAARMILPGATESRLVVTGNFRTWRHFIGMRASEHADVEIRTVAVEICRLLSDQAPTAFGDFQIDSLPDGSLMATSPYVTDF</sequence>
<keyword evidence="4 6" id="KW-0274">FAD</keyword>
<evidence type="ECO:0000256" key="2">
    <source>
        <dbReference type="ARBA" id="ARBA00022630"/>
    </source>
</evidence>
<evidence type="ECO:0000256" key="3">
    <source>
        <dbReference type="ARBA" id="ARBA00022727"/>
    </source>
</evidence>
<evidence type="ECO:0000256" key="5">
    <source>
        <dbReference type="ARBA" id="ARBA00022857"/>
    </source>
</evidence>
<comment type="pathway">
    <text evidence="6">Pyrimidine metabolism; dTTP biosynthesis.</text>
</comment>
<dbReference type="CDD" id="cd20175">
    <property type="entry name" value="ThyX"/>
    <property type="match status" value="1"/>
</dbReference>
<feature type="binding site" evidence="6">
    <location>
        <position position="103"/>
    </location>
    <ligand>
        <name>FAD</name>
        <dbReference type="ChEBI" id="CHEBI:57692"/>
        <note>ligand shared between neighboring subunits</note>
    </ligand>
</feature>
<dbReference type="OrthoDB" id="9780625at2"/>
<dbReference type="GO" id="GO:0006235">
    <property type="term" value="P:dTTP biosynthetic process"/>
    <property type="evidence" value="ECO:0007669"/>
    <property type="project" value="UniProtKB-UniRule"/>
</dbReference>
<dbReference type="NCBIfam" id="TIGR02170">
    <property type="entry name" value="thyX"/>
    <property type="match status" value="1"/>
</dbReference>
<gene>
    <name evidence="6" type="primary">thyX</name>
    <name evidence="7" type="ORF">CARG_05805</name>
</gene>
<comment type="caution">
    <text evidence="6">Lacks conserved residue(s) required for the propagation of feature annotation.</text>
</comment>
<evidence type="ECO:0000256" key="4">
    <source>
        <dbReference type="ARBA" id="ARBA00022827"/>
    </source>
</evidence>
<dbReference type="KEGG" id="caz:CARG_05805"/>
<proteinExistence type="inferred from homology"/>
<keyword evidence="2 6" id="KW-0285">Flavoprotein</keyword>